<sequence>MILYEDGFLKLDYDATTDILYVPCPNIQEHDLLLVHKALSIVVEVMVSYDIKKFLFDSSKSLVDVSAEDYLKILGQLALGLTNSRLQKLARLVSADAMRENRIERFLLDTKVQLPLPYTIQNFSSRAVAVDWLLSK</sequence>
<organism evidence="1 2">
    <name type="scientific">Pontibacter ruber</name>
    <dbReference type="NCBI Taxonomy" id="1343895"/>
    <lineage>
        <taxon>Bacteria</taxon>
        <taxon>Pseudomonadati</taxon>
        <taxon>Bacteroidota</taxon>
        <taxon>Cytophagia</taxon>
        <taxon>Cytophagales</taxon>
        <taxon>Hymenobacteraceae</taxon>
        <taxon>Pontibacter</taxon>
    </lineage>
</organism>
<evidence type="ECO:0000313" key="1">
    <source>
        <dbReference type="EMBL" id="MFD2246360.1"/>
    </source>
</evidence>
<dbReference type="Proteomes" id="UP001597374">
    <property type="component" value="Unassembled WGS sequence"/>
</dbReference>
<gene>
    <name evidence="1" type="ORF">ACFSKP_08845</name>
</gene>
<dbReference type="RefSeq" id="WP_250428070.1">
    <property type="nucleotide sequence ID" value="NZ_JALPRR010000001.1"/>
</dbReference>
<evidence type="ECO:0008006" key="3">
    <source>
        <dbReference type="Google" id="ProtNLM"/>
    </source>
</evidence>
<dbReference type="EMBL" id="JBHUIM010000001">
    <property type="protein sequence ID" value="MFD2246360.1"/>
    <property type="molecule type" value="Genomic_DNA"/>
</dbReference>
<name>A0ABW5CWA6_9BACT</name>
<keyword evidence="2" id="KW-1185">Reference proteome</keyword>
<proteinExistence type="predicted"/>
<evidence type="ECO:0000313" key="2">
    <source>
        <dbReference type="Proteomes" id="UP001597374"/>
    </source>
</evidence>
<comment type="caution">
    <text evidence="1">The sequence shown here is derived from an EMBL/GenBank/DDBJ whole genome shotgun (WGS) entry which is preliminary data.</text>
</comment>
<accession>A0ABW5CWA6</accession>
<reference evidence="2" key="1">
    <citation type="journal article" date="2019" name="Int. J. Syst. Evol. Microbiol.">
        <title>The Global Catalogue of Microorganisms (GCM) 10K type strain sequencing project: providing services to taxonomists for standard genome sequencing and annotation.</title>
        <authorList>
            <consortium name="The Broad Institute Genomics Platform"/>
            <consortium name="The Broad Institute Genome Sequencing Center for Infectious Disease"/>
            <person name="Wu L."/>
            <person name="Ma J."/>
        </authorList>
    </citation>
    <scope>NUCLEOTIDE SEQUENCE [LARGE SCALE GENOMIC DNA]</scope>
    <source>
        <strain evidence="2">CGMCC 4.1782</strain>
    </source>
</reference>
<protein>
    <recommendedName>
        <fullName evidence="3">STAS/SEC14 domain-containing protein</fullName>
    </recommendedName>
</protein>